<dbReference type="PANTHER" id="PTHR22763">
    <property type="entry name" value="RING ZINC FINGER PROTEIN"/>
    <property type="match status" value="1"/>
</dbReference>
<dbReference type="GO" id="GO:0043161">
    <property type="term" value="P:proteasome-mediated ubiquitin-dependent protein catabolic process"/>
    <property type="evidence" value="ECO:0007669"/>
    <property type="project" value="TreeGrafter"/>
</dbReference>
<name>A0A8S1K8Q2_PARPR</name>
<dbReference type="InterPro" id="IPR001841">
    <property type="entry name" value="Znf_RING"/>
</dbReference>
<dbReference type="Pfam" id="PF12678">
    <property type="entry name" value="zf-rbx1"/>
    <property type="match status" value="1"/>
</dbReference>
<dbReference type="GO" id="GO:0012505">
    <property type="term" value="C:endomembrane system"/>
    <property type="evidence" value="ECO:0007669"/>
    <property type="project" value="UniProtKB-SubCell"/>
</dbReference>
<sequence>MELLQKFISLYFLLLYLPQVCLQNVNSSDNMIQFLNNELFSGKWWSNNPSIYQFNYLTLDSGMISVKFVGNSLQFVALNPKYYEDKHVYGEFLLTNYSESSQAWIGEAKLLLEGSYSRSQPWIESFCNGTYIVKLNQNLENLDLNQLEIDVDLKSNQMFFHCLIDMSFNVKRVQDFSFINNLIFCMMATMILGVQYLLSKELLDQLKQILIEAEQMSRLTLFLSIFQGMSLFYFFVEVLFQNFQNYYLFILPTFIQFLQLFKNYAIFGFVWSQRLQNAFVERREYKKKLVITYLTIWIFMIVNRIVFSIFRYSFYYMLTQAFILYPQIIHNLRLGGKYKLNKVYIFGVLSSKFFFYVYLRSCPVNVMGLKPDYLFVGEFIAIYLFSLLLLILQSKYGSRCLIPKCLKPKKFQFLQKVKVNNEMECSICLNPLYLNPTDTDDRSLVKSLICQIMVTPCQHQFHQQCLESWINVQKNCPICRKIILRLDDN</sequence>
<keyword evidence="6 15" id="KW-0812">Transmembrane</keyword>
<accession>A0A8S1K8Q2</accession>
<keyword evidence="7" id="KW-0479">Metal-binding</keyword>
<dbReference type="OMA" id="IMVTPCQ"/>
<dbReference type="Pfam" id="PF11145">
    <property type="entry name" value="DUF2921"/>
    <property type="match status" value="1"/>
</dbReference>
<evidence type="ECO:0000256" key="12">
    <source>
        <dbReference type="ARBA" id="ARBA00022989"/>
    </source>
</evidence>
<evidence type="ECO:0000256" key="3">
    <source>
        <dbReference type="ARBA" id="ARBA00004906"/>
    </source>
</evidence>
<dbReference type="GO" id="GO:0008270">
    <property type="term" value="F:zinc ion binding"/>
    <property type="evidence" value="ECO:0007669"/>
    <property type="project" value="UniProtKB-KW"/>
</dbReference>
<dbReference type="GO" id="GO:0061630">
    <property type="term" value="F:ubiquitin protein ligase activity"/>
    <property type="evidence" value="ECO:0007669"/>
    <property type="project" value="UniProtKB-EC"/>
</dbReference>
<dbReference type="EMBL" id="CAJJDM010000008">
    <property type="protein sequence ID" value="CAD8046848.1"/>
    <property type="molecule type" value="Genomic_DNA"/>
</dbReference>
<dbReference type="PROSITE" id="PS50089">
    <property type="entry name" value="ZF_RING_2"/>
    <property type="match status" value="1"/>
</dbReference>
<evidence type="ECO:0000256" key="14">
    <source>
        <dbReference type="PROSITE-ProRule" id="PRU00175"/>
    </source>
</evidence>
<dbReference type="InterPro" id="IPR050731">
    <property type="entry name" value="HRD1_E3_ubiq-ligases"/>
</dbReference>
<keyword evidence="10" id="KW-0833">Ubl conjugation pathway</keyword>
<keyword evidence="13 15" id="KW-0472">Membrane</keyword>
<keyword evidence="5" id="KW-0808">Transferase</keyword>
<feature type="transmembrane region" description="Helical" evidence="15">
    <location>
        <begin position="343"/>
        <end position="361"/>
    </location>
</feature>
<organism evidence="18 19">
    <name type="scientific">Paramecium primaurelia</name>
    <dbReference type="NCBI Taxonomy" id="5886"/>
    <lineage>
        <taxon>Eukaryota</taxon>
        <taxon>Sar</taxon>
        <taxon>Alveolata</taxon>
        <taxon>Ciliophora</taxon>
        <taxon>Intramacronucleata</taxon>
        <taxon>Oligohymenophorea</taxon>
        <taxon>Peniculida</taxon>
        <taxon>Parameciidae</taxon>
        <taxon>Paramecium</taxon>
    </lineage>
</organism>
<dbReference type="Proteomes" id="UP000688137">
    <property type="component" value="Unassembled WGS sequence"/>
</dbReference>
<dbReference type="SMART" id="SM00184">
    <property type="entry name" value="RING"/>
    <property type="match status" value="1"/>
</dbReference>
<dbReference type="EC" id="2.3.2.27" evidence="4"/>
<evidence type="ECO:0000256" key="13">
    <source>
        <dbReference type="ARBA" id="ARBA00023136"/>
    </source>
</evidence>
<feature type="transmembrane region" description="Helical" evidence="15">
    <location>
        <begin position="373"/>
        <end position="392"/>
    </location>
</feature>
<evidence type="ECO:0000256" key="9">
    <source>
        <dbReference type="ARBA" id="ARBA00022771"/>
    </source>
</evidence>
<evidence type="ECO:0000313" key="19">
    <source>
        <dbReference type="Proteomes" id="UP000688137"/>
    </source>
</evidence>
<feature type="transmembrane region" description="Helical" evidence="15">
    <location>
        <begin position="290"/>
        <end position="307"/>
    </location>
</feature>
<evidence type="ECO:0000256" key="11">
    <source>
        <dbReference type="ARBA" id="ARBA00022833"/>
    </source>
</evidence>
<keyword evidence="19" id="KW-1185">Reference proteome</keyword>
<evidence type="ECO:0000256" key="1">
    <source>
        <dbReference type="ARBA" id="ARBA00000900"/>
    </source>
</evidence>
<comment type="catalytic activity">
    <reaction evidence="1">
        <text>S-ubiquitinyl-[E2 ubiquitin-conjugating enzyme]-L-cysteine + [acceptor protein]-L-lysine = [E2 ubiquitin-conjugating enzyme]-L-cysteine + N(6)-ubiquitinyl-[acceptor protein]-L-lysine.</text>
        <dbReference type="EC" id="2.3.2.27"/>
    </reaction>
</comment>
<evidence type="ECO:0000256" key="6">
    <source>
        <dbReference type="ARBA" id="ARBA00022692"/>
    </source>
</evidence>
<evidence type="ECO:0000256" key="4">
    <source>
        <dbReference type="ARBA" id="ARBA00012483"/>
    </source>
</evidence>
<evidence type="ECO:0000256" key="15">
    <source>
        <dbReference type="SAM" id="Phobius"/>
    </source>
</evidence>
<proteinExistence type="predicted"/>
<evidence type="ECO:0000259" key="17">
    <source>
        <dbReference type="PROSITE" id="PS50089"/>
    </source>
</evidence>
<comment type="subcellular location">
    <subcellularLocation>
        <location evidence="2">Endomembrane system</location>
        <topology evidence="2">Multi-pass membrane protein</topology>
    </subcellularLocation>
</comment>
<feature type="chain" id="PRO_5035748701" description="RING-type E3 ubiquitin transferase" evidence="16">
    <location>
        <begin position="24"/>
        <end position="489"/>
    </location>
</feature>
<feature type="transmembrane region" description="Helical" evidence="15">
    <location>
        <begin position="178"/>
        <end position="198"/>
    </location>
</feature>
<evidence type="ECO:0000256" key="5">
    <source>
        <dbReference type="ARBA" id="ARBA00022679"/>
    </source>
</evidence>
<evidence type="ECO:0000256" key="10">
    <source>
        <dbReference type="ARBA" id="ARBA00022786"/>
    </source>
</evidence>
<protein>
    <recommendedName>
        <fullName evidence="4">RING-type E3 ubiquitin transferase</fullName>
        <ecNumber evidence="4">2.3.2.27</ecNumber>
    </recommendedName>
</protein>
<dbReference type="PANTHER" id="PTHR22763:SF162">
    <property type="entry name" value="TRANSMEMBRANE E3 UBIQUITIN-PROTEIN LIGASE 1"/>
    <property type="match status" value="1"/>
</dbReference>
<dbReference type="InterPro" id="IPR021319">
    <property type="entry name" value="DUF2921"/>
</dbReference>
<dbReference type="AlphaFoldDB" id="A0A8S1K8Q2"/>
<evidence type="ECO:0000256" key="7">
    <source>
        <dbReference type="ARBA" id="ARBA00022723"/>
    </source>
</evidence>
<comment type="pathway">
    <text evidence="3">Protein modification; protein ubiquitination.</text>
</comment>
<evidence type="ECO:0000256" key="2">
    <source>
        <dbReference type="ARBA" id="ARBA00004127"/>
    </source>
</evidence>
<comment type="caution">
    <text evidence="18">The sequence shown here is derived from an EMBL/GenBank/DDBJ whole genome shotgun (WGS) entry which is preliminary data.</text>
</comment>
<keyword evidence="9 14" id="KW-0863">Zinc-finger</keyword>
<keyword evidence="12 15" id="KW-1133">Transmembrane helix</keyword>
<dbReference type="InterPro" id="IPR024766">
    <property type="entry name" value="Znf_RING_H2"/>
</dbReference>
<reference evidence="18" key="1">
    <citation type="submission" date="2021-01" db="EMBL/GenBank/DDBJ databases">
        <authorList>
            <consortium name="Genoscope - CEA"/>
            <person name="William W."/>
        </authorList>
    </citation>
    <scope>NUCLEOTIDE SEQUENCE</scope>
</reference>
<evidence type="ECO:0000313" key="18">
    <source>
        <dbReference type="EMBL" id="CAD8046848.1"/>
    </source>
</evidence>
<feature type="signal peptide" evidence="16">
    <location>
        <begin position="1"/>
        <end position="23"/>
    </location>
</feature>
<evidence type="ECO:0000256" key="16">
    <source>
        <dbReference type="SAM" id="SignalP"/>
    </source>
</evidence>
<gene>
    <name evidence="18" type="ORF">PPRIM_AZ9-3.1.T0110132</name>
</gene>
<feature type="transmembrane region" description="Helical" evidence="15">
    <location>
        <begin position="219"/>
        <end position="240"/>
    </location>
</feature>
<feature type="domain" description="RING-type" evidence="17">
    <location>
        <begin position="425"/>
        <end position="480"/>
    </location>
</feature>
<evidence type="ECO:0000256" key="8">
    <source>
        <dbReference type="ARBA" id="ARBA00022729"/>
    </source>
</evidence>
<keyword evidence="11" id="KW-0862">Zinc</keyword>
<keyword evidence="8 16" id="KW-0732">Signal</keyword>
<feature type="transmembrane region" description="Helical" evidence="15">
    <location>
        <begin position="246"/>
        <end position="270"/>
    </location>
</feature>